<reference evidence="7 8" key="1">
    <citation type="submission" date="2017-09" db="EMBL/GenBank/DDBJ databases">
        <title>Genome sequencing of Besnoitia besnoiti strain Bb-Ger1.</title>
        <authorList>
            <person name="Schares G."/>
            <person name="Venepally P."/>
            <person name="Lorenzi H.A."/>
        </authorList>
    </citation>
    <scope>NUCLEOTIDE SEQUENCE [LARGE SCALE GENOMIC DNA]</scope>
    <source>
        <strain evidence="7 8">Bb-Ger1</strain>
    </source>
</reference>
<dbReference type="PROSITE" id="PS50222">
    <property type="entry name" value="EF_HAND_2"/>
    <property type="match status" value="1"/>
</dbReference>
<evidence type="ECO:0000259" key="6">
    <source>
        <dbReference type="PROSITE" id="PS50222"/>
    </source>
</evidence>
<name>A0A2A9M711_BESBE</name>
<dbReference type="EMBL" id="NWUJ01000009">
    <property type="protein sequence ID" value="PFH32984.1"/>
    <property type="molecule type" value="Genomic_DNA"/>
</dbReference>
<dbReference type="Gene3D" id="1.10.238.10">
    <property type="entry name" value="EF-hand"/>
    <property type="match status" value="1"/>
</dbReference>
<comment type="caution">
    <text evidence="7">The sequence shown here is derived from an EMBL/GenBank/DDBJ whole genome shotgun (WGS) entry which is preliminary data.</text>
</comment>
<dbReference type="Proteomes" id="UP000224006">
    <property type="component" value="Chromosome VIII"/>
</dbReference>
<keyword evidence="8" id="KW-1185">Reference proteome</keyword>
<dbReference type="GO" id="GO:0005509">
    <property type="term" value="F:calcium ion binding"/>
    <property type="evidence" value="ECO:0007669"/>
    <property type="project" value="InterPro"/>
</dbReference>
<accession>A0A2A9M711</accession>
<evidence type="ECO:0000256" key="5">
    <source>
        <dbReference type="SAM" id="MobiDB-lite"/>
    </source>
</evidence>
<dbReference type="GO" id="GO:0016460">
    <property type="term" value="C:myosin II complex"/>
    <property type="evidence" value="ECO:0007669"/>
    <property type="project" value="TreeGrafter"/>
</dbReference>
<dbReference type="RefSeq" id="XP_029216993.1">
    <property type="nucleotide sequence ID" value="XM_029366533.1"/>
</dbReference>
<evidence type="ECO:0000313" key="8">
    <source>
        <dbReference type="Proteomes" id="UP000224006"/>
    </source>
</evidence>
<protein>
    <recommendedName>
        <fullName evidence="1">Calmodulin</fullName>
    </recommendedName>
</protein>
<feature type="compositionally biased region" description="Basic and acidic residues" evidence="5">
    <location>
        <begin position="1"/>
        <end position="15"/>
    </location>
</feature>
<dbReference type="PANTHER" id="PTHR23048:SF0">
    <property type="entry name" value="CALMODULIN LIKE 3"/>
    <property type="match status" value="1"/>
</dbReference>
<keyword evidence="2" id="KW-0479">Metal-binding</keyword>
<dbReference type="InterPro" id="IPR002048">
    <property type="entry name" value="EF_hand_dom"/>
</dbReference>
<evidence type="ECO:0000256" key="4">
    <source>
        <dbReference type="ARBA" id="ARBA00022990"/>
    </source>
</evidence>
<dbReference type="AlphaFoldDB" id="A0A2A9M711"/>
<keyword evidence="3" id="KW-0677">Repeat</keyword>
<dbReference type="VEuPathDB" id="ToxoDB:BESB_081830"/>
<evidence type="ECO:0000256" key="2">
    <source>
        <dbReference type="ARBA" id="ARBA00022723"/>
    </source>
</evidence>
<dbReference type="InterPro" id="IPR011992">
    <property type="entry name" value="EF-hand-dom_pair"/>
</dbReference>
<dbReference type="GeneID" id="40313109"/>
<feature type="domain" description="EF-hand" evidence="6">
    <location>
        <begin position="170"/>
        <end position="205"/>
    </location>
</feature>
<dbReference type="SUPFAM" id="SSF47473">
    <property type="entry name" value="EF-hand"/>
    <property type="match status" value="1"/>
</dbReference>
<sequence>METNQPRELEEEASRDLGSPRGSVPTDSEIAEGVCESASIEDENSYPARTADSSDCTAIAGEASTRAQVLTGDKRTTIGPGAGLGGIFSGQSLLTDEQVATARSLFKELDARSTGILNPGQIPTLLTILGYRVTEEEMHHALNEYDAEYENGLNEDDVIRLIEEMETNAFQKKQLLEAFALMDVDSSGIIEVARLQALLCGAEGGGADDVPDPLSESEFAYFMLEARAMKDGRFDYKKFVNDLLFSKVPIEPVGGRTKGKGKKKKK</sequence>
<dbReference type="OrthoDB" id="26525at2759"/>
<organism evidence="7 8">
    <name type="scientific">Besnoitia besnoiti</name>
    <name type="common">Apicomplexan protozoan</name>
    <dbReference type="NCBI Taxonomy" id="94643"/>
    <lineage>
        <taxon>Eukaryota</taxon>
        <taxon>Sar</taxon>
        <taxon>Alveolata</taxon>
        <taxon>Apicomplexa</taxon>
        <taxon>Conoidasida</taxon>
        <taxon>Coccidia</taxon>
        <taxon>Eucoccidiorida</taxon>
        <taxon>Eimeriorina</taxon>
        <taxon>Sarcocystidae</taxon>
        <taxon>Besnoitia</taxon>
    </lineage>
</organism>
<gene>
    <name evidence="7" type="ORF">BESB_081830</name>
</gene>
<dbReference type="STRING" id="94643.A0A2A9M711"/>
<dbReference type="PANTHER" id="PTHR23048">
    <property type="entry name" value="MYOSIN LIGHT CHAIN 1, 3"/>
    <property type="match status" value="1"/>
</dbReference>
<dbReference type="KEGG" id="bbes:BESB_081830"/>
<dbReference type="InterPro" id="IPR050230">
    <property type="entry name" value="CALM/Myosin/TropC-like"/>
</dbReference>
<evidence type="ECO:0000313" key="7">
    <source>
        <dbReference type="EMBL" id="PFH32984.1"/>
    </source>
</evidence>
<evidence type="ECO:0000256" key="1">
    <source>
        <dbReference type="ARBA" id="ARBA00020786"/>
    </source>
</evidence>
<proteinExistence type="predicted"/>
<evidence type="ECO:0000256" key="3">
    <source>
        <dbReference type="ARBA" id="ARBA00022737"/>
    </source>
</evidence>
<keyword evidence="4" id="KW-0007">Acetylation</keyword>
<feature type="region of interest" description="Disordered" evidence="5">
    <location>
        <begin position="1"/>
        <end position="32"/>
    </location>
</feature>